<organism evidence="4 5">
    <name type="scientific">Crassostrea virginica</name>
    <name type="common">Eastern oyster</name>
    <dbReference type="NCBI Taxonomy" id="6565"/>
    <lineage>
        <taxon>Eukaryota</taxon>
        <taxon>Metazoa</taxon>
        <taxon>Spiralia</taxon>
        <taxon>Lophotrochozoa</taxon>
        <taxon>Mollusca</taxon>
        <taxon>Bivalvia</taxon>
        <taxon>Autobranchia</taxon>
        <taxon>Pteriomorphia</taxon>
        <taxon>Ostreida</taxon>
        <taxon>Ostreoidea</taxon>
        <taxon>Ostreidae</taxon>
        <taxon>Crassostrea</taxon>
    </lineage>
</organism>
<sequence>MELFLGQWLYESGQSFMEEDDGEGRRCIPRDEWINSLPDAWKKHVCFDKESDVSGSIYFFTNLKTEFQKNCSRLQLYADKRERSPRLRFISDINDEEYDNIPSGTEYEKFKSKLTGVLSRLETQKSKLYELISDCVKEKKLAITMCENIAEIEGKPKEIPLSVWHLLPMESKQIVLLSGEQHESKFYQRGLLMLTGLVRKLHDENVKYKKDVKALFLKDMNHQMEKDKMSEAMGKQKEQLGKAEAHYRTKLETETRSLNNQINQLRKEVEFRKQRQFLLQETISSKIKEVEGLKQEKESLLTRLSEVAGSKLTMNNPAITDLSDRYRPMKLSEMFNEMYDDDWTDAVEELSSQGIEEKTVVILLRNMVMTAFKLCKESHLIMIRLPECKLLEWCDELDQEEAKKPHILEAELNEEEREQLRKCTHDFKRNHQKSLIKTCQERFIPMVFGMIQGAQKTIRHSTEDGNIQHKAVETNPDDKSSQNKPDFTRPMYQKDFPFIGNQTERPPSPKKQKTTYSLHISLEKDQSIVKEIVCDRKTQSARADFARQTQQDDTRSEPEQQNMKPKSDQEVSIKSNHSNAPVSDKNRFPKVLGFANRIVELCWWMQSVQPQVHLDCTVPVDGNFNHDHYKAYMKSGSKIDYIVWPVMYLHENGPLLSKGVAQPL</sequence>
<dbReference type="RefSeq" id="XP_022324257.1">
    <property type="nucleotide sequence ID" value="XM_022468549.1"/>
</dbReference>
<protein>
    <submittedName>
        <fullName evidence="5 6">Uncharacterized protein LOC111125086</fullName>
    </submittedName>
</protein>
<feature type="domain" description="Mitochondria-eating protein C-terminal" evidence="3">
    <location>
        <begin position="545"/>
        <end position="662"/>
    </location>
</feature>
<evidence type="ECO:0000313" key="7">
    <source>
        <dbReference type="RefSeq" id="XP_022324259.1"/>
    </source>
</evidence>
<reference evidence="5 6" key="1">
    <citation type="submission" date="2025-04" db="UniProtKB">
        <authorList>
            <consortium name="RefSeq"/>
        </authorList>
    </citation>
    <scope>IDENTIFICATION</scope>
    <source>
        <tissue evidence="5 6">Whole sample</tissue>
    </source>
</reference>
<dbReference type="Pfam" id="PF16026">
    <property type="entry name" value="MIEAP"/>
    <property type="match status" value="1"/>
</dbReference>
<evidence type="ECO:0000313" key="6">
    <source>
        <dbReference type="RefSeq" id="XP_022324258.1"/>
    </source>
</evidence>
<proteinExistence type="predicted"/>
<evidence type="ECO:0000256" key="2">
    <source>
        <dbReference type="SAM" id="MobiDB-lite"/>
    </source>
</evidence>
<gene>
    <name evidence="5 6 7" type="primary">LOC111125086</name>
</gene>
<dbReference type="RefSeq" id="XP_022324258.1">
    <property type="nucleotide sequence ID" value="XM_022468550.1"/>
</dbReference>
<dbReference type="InterPro" id="IPR031981">
    <property type="entry name" value="MIEAP_C"/>
</dbReference>
<evidence type="ECO:0000259" key="3">
    <source>
        <dbReference type="Pfam" id="PF16026"/>
    </source>
</evidence>
<feature type="region of interest" description="Disordered" evidence="2">
    <location>
        <begin position="539"/>
        <end position="586"/>
    </location>
</feature>
<keyword evidence="1" id="KW-0175">Coiled coil</keyword>
<dbReference type="RefSeq" id="XP_022324259.1">
    <property type="nucleotide sequence ID" value="XM_022468551.1"/>
</dbReference>
<feature type="compositionally biased region" description="Basic and acidic residues" evidence="2">
    <location>
        <begin position="469"/>
        <end position="481"/>
    </location>
</feature>
<keyword evidence="4" id="KW-1185">Reference proteome</keyword>
<dbReference type="KEGG" id="cvn:111125086"/>
<name>A0A8B8D809_CRAVI</name>
<dbReference type="OrthoDB" id="6072791at2759"/>
<feature type="region of interest" description="Disordered" evidence="2">
    <location>
        <begin position="469"/>
        <end position="515"/>
    </location>
</feature>
<dbReference type="Proteomes" id="UP000694844">
    <property type="component" value="Chromosome 3"/>
</dbReference>
<feature type="compositionally biased region" description="Polar residues" evidence="2">
    <location>
        <begin position="572"/>
        <end position="581"/>
    </location>
</feature>
<feature type="coiled-coil region" evidence="1">
    <location>
        <begin position="248"/>
        <end position="303"/>
    </location>
</feature>
<dbReference type="GeneID" id="111125086"/>
<evidence type="ECO:0000256" key="1">
    <source>
        <dbReference type="SAM" id="Coils"/>
    </source>
</evidence>
<accession>A0A8B8D809</accession>
<evidence type="ECO:0000313" key="5">
    <source>
        <dbReference type="RefSeq" id="XP_022324257.1"/>
    </source>
</evidence>
<dbReference type="AlphaFoldDB" id="A0A8B8D809"/>
<evidence type="ECO:0000313" key="4">
    <source>
        <dbReference type="Proteomes" id="UP000694844"/>
    </source>
</evidence>